<evidence type="ECO:0000313" key="4">
    <source>
        <dbReference type="EMBL" id="CAI3978969.1"/>
    </source>
</evidence>
<feature type="transmembrane region" description="Helical" evidence="2">
    <location>
        <begin position="1013"/>
        <end position="1033"/>
    </location>
</feature>
<reference evidence="4" key="1">
    <citation type="submission" date="2022-10" db="EMBL/GenBank/DDBJ databases">
        <authorList>
            <person name="Chen Y."/>
            <person name="Dougan E. K."/>
            <person name="Chan C."/>
            <person name="Rhodes N."/>
            <person name="Thang M."/>
        </authorList>
    </citation>
    <scope>NUCLEOTIDE SEQUENCE</scope>
</reference>
<evidence type="ECO:0000259" key="3">
    <source>
        <dbReference type="PROSITE" id="PS50280"/>
    </source>
</evidence>
<protein>
    <submittedName>
        <fullName evidence="5">SET and MYND domain-containing protein DDB_G0292140</fullName>
    </submittedName>
</protein>
<dbReference type="CDD" id="cd20071">
    <property type="entry name" value="SET_SMYD"/>
    <property type="match status" value="1"/>
</dbReference>
<gene>
    <name evidence="4" type="ORF">C1SCF055_LOCUS6957</name>
</gene>
<dbReference type="EMBL" id="CAMXCT010000447">
    <property type="protein sequence ID" value="CAI3978969.1"/>
    <property type="molecule type" value="Genomic_DNA"/>
</dbReference>
<feature type="transmembrane region" description="Helical" evidence="2">
    <location>
        <begin position="915"/>
        <end position="932"/>
    </location>
</feature>
<evidence type="ECO:0000256" key="1">
    <source>
        <dbReference type="SAM" id="MobiDB-lite"/>
    </source>
</evidence>
<dbReference type="EMBL" id="CAMXCT020000447">
    <property type="protein sequence ID" value="CAL1132344.1"/>
    <property type="molecule type" value="Genomic_DNA"/>
</dbReference>
<feature type="region of interest" description="Disordered" evidence="1">
    <location>
        <begin position="526"/>
        <end position="579"/>
    </location>
</feature>
<evidence type="ECO:0000256" key="2">
    <source>
        <dbReference type="SAM" id="Phobius"/>
    </source>
</evidence>
<evidence type="ECO:0000313" key="5">
    <source>
        <dbReference type="EMBL" id="CAL4766281.1"/>
    </source>
</evidence>
<dbReference type="Gene3D" id="2.170.270.10">
    <property type="entry name" value="SET domain"/>
    <property type="match status" value="1"/>
</dbReference>
<dbReference type="PROSITE" id="PS50280">
    <property type="entry name" value="SET"/>
    <property type="match status" value="1"/>
</dbReference>
<reference evidence="5 6" key="2">
    <citation type="submission" date="2024-05" db="EMBL/GenBank/DDBJ databases">
        <authorList>
            <person name="Chen Y."/>
            <person name="Shah S."/>
            <person name="Dougan E. K."/>
            <person name="Thang M."/>
            <person name="Chan C."/>
        </authorList>
    </citation>
    <scope>NUCLEOTIDE SEQUENCE [LARGE SCALE GENOMIC DNA]</scope>
</reference>
<dbReference type="SUPFAM" id="SSF82199">
    <property type="entry name" value="SET domain"/>
    <property type="match status" value="1"/>
</dbReference>
<organism evidence="4">
    <name type="scientific">Cladocopium goreaui</name>
    <dbReference type="NCBI Taxonomy" id="2562237"/>
    <lineage>
        <taxon>Eukaryota</taxon>
        <taxon>Sar</taxon>
        <taxon>Alveolata</taxon>
        <taxon>Dinophyceae</taxon>
        <taxon>Suessiales</taxon>
        <taxon>Symbiodiniaceae</taxon>
        <taxon>Cladocopium</taxon>
    </lineage>
</organism>
<feature type="domain" description="SET" evidence="3">
    <location>
        <begin position="17"/>
        <end position="239"/>
    </location>
</feature>
<keyword evidence="2" id="KW-0472">Membrane</keyword>
<dbReference type="OrthoDB" id="446648at2759"/>
<evidence type="ECO:0000313" key="6">
    <source>
        <dbReference type="Proteomes" id="UP001152797"/>
    </source>
</evidence>
<dbReference type="EMBL" id="CAMXCT030000447">
    <property type="protein sequence ID" value="CAL4766281.1"/>
    <property type="molecule type" value="Genomic_DNA"/>
</dbReference>
<comment type="caution">
    <text evidence="4">The sequence shown here is derived from an EMBL/GenBank/DDBJ whole genome shotgun (WGS) entry which is preliminary data.</text>
</comment>
<dbReference type="Proteomes" id="UP001152797">
    <property type="component" value="Unassembled WGS sequence"/>
</dbReference>
<dbReference type="InterPro" id="IPR053209">
    <property type="entry name" value="Gramillin-biosynth_MTr"/>
</dbReference>
<sequence length="1123" mass="122594">MAEDRLIATLDVEPYVGPVRVGYSPERGRGLFVTEDVAKGRLLLCARALVTGLNEDLPSQLVAAAETSAHLMEAVRSLSRGHPESEQKMPALSMAQLAKPEDLPSQLVAAAETSAHLMEAVRSLSRGHPESEQKMPALSMAQLAKPEDLIDGDEPLDQLPLEEARNILYHNQFSLPLVNPNAAPLEVGNDTERSGLWLLPVFVNHSCLPNVQRIIVLDCLFLRAGRDLKEGEELFDGYVETLQPLWHRRESLEAYGFRCSCERCVLEEAIYPEGGARREELRKILEQAAGAVASRTEGAQLAEQMEAVATAADILMDRALAAALQEGVVPSTSIYQVPSVALSAQRMAMIRGGFERASDEEVFDFQRQDALQALLLGSVANVLRGYALSLRGLNRYVEAAGAWQRALDALDQVIPGSELGAIVANDMLSNKLLAFHLDHKQAAKKEMRSALLRSHWAYSGGAETWRHFSDKLFAPSVLDGGIAAWKTLQAEDPKLDTGGYQALPETVPAVPAKEKPGFEDLLRKRAAQRGKKSHEMRTPETTSDVAKPAQRTENQKSQGKEAFPPSDGTGPSAGGGASCEVTTAVEDGVEQVTCVVNLPGLSSATEANLEVSESELRVTSLRADMPHVVCATLPLCVDPNSSRARWSKRHQQLTAASMFHLLNVLDYAGFVGSSGVRKNKTIRHARGRFVNQTSSLLKESPQCEDKVKSACLFAKENQPYPEVPAGSVRPVGGFRTEAMAQAEVDQLGDLVAHEQSRWVGRVAEALYNVEAAANRRAVDMCKSQNVVPAAAAPVAEHWESASFRCHAVLLQMWYLGGCRKVCSEGHSMLDAVEKGCNQTSWQVEAGAKVWRQVFPDDFPSTTLAGFVSFFTRERTNETMYSPEAAVMGGCGVAKQPRIGGRQDDVPVPSSEIERLRRVSAIVVTLTSILYIVDNRGRMPRRRAAQGVGGRISTVLGEYTGFFFGVLGTMGCWYGRYSFDLPLIFHCEDFVPWPLARTCVQVGVLRCSSTRTNFLVLSVLMLFLILCPVAASLVDGPGVGRVGDFRKRVDEPMSSIPNANLGVPPLLLKARSESLGGERINDFIPWTAMRRSLNALLFNVRKRSSTLGLTGSIRVRLKKGPLIR</sequence>
<keyword evidence="2" id="KW-1133">Transmembrane helix</keyword>
<proteinExistence type="predicted"/>
<dbReference type="InterPro" id="IPR046341">
    <property type="entry name" value="SET_dom_sf"/>
</dbReference>
<dbReference type="PANTHER" id="PTHR47643">
    <property type="entry name" value="TPR DOMAIN PROTEIN (AFU_ORTHOLOGUE AFUA_5G12710)"/>
    <property type="match status" value="1"/>
</dbReference>
<dbReference type="Pfam" id="PF00856">
    <property type="entry name" value="SET"/>
    <property type="match status" value="1"/>
</dbReference>
<accession>A0A9P1BT38</accession>
<name>A0A9P1BT38_9DINO</name>
<keyword evidence="2" id="KW-0812">Transmembrane</keyword>
<keyword evidence="6" id="KW-1185">Reference proteome</keyword>
<dbReference type="InterPro" id="IPR001214">
    <property type="entry name" value="SET_dom"/>
</dbReference>
<dbReference type="PANTHER" id="PTHR47643:SF2">
    <property type="entry name" value="TPR DOMAIN PROTEIN (AFU_ORTHOLOGUE AFUA_5G12710)"/>
    <property type="match status" value="1"/>
</dbReference>
<dbReference type="AlphaFoldDB" id="A0A9P1BT38"/>